<feature type="transmembrane region" description="Helical" evidence="6">
    <location>
        <begin position="21"/>
        <end position="43"/>
    </location>
</feature>
<dbReference type="Proteomes" id="UP000295832">
    <property type="component" value="Unassembled WGS sequence"/>
</dbReference>
<dbReference type="PANTHER" id="PTHR23520">
    <property type="entry name" value="TRANSPORTER, PUTATIVE (AFU_ORTHOLOGUE AFUA_3G04000)-RELATED"/>
    <property type="match status" value="1"/>
</dbReference>
<dbReference type="PANTHER" id="PTHR23520:SF5">
    <property type="entry name" value="TRANSPORTER, PUTATIVE (AFU_ORTHOLOGUE AFUA_3G04000)-RELATED"/>
    <property type="match status" value="1"/>
</dbReference>
<keyword evidence="4 6" id="KW-1133">Transmembrane helix</keyword>
<protein>
    <submittedName>
        <fullName evidence="8">Putative MFS family arabinose efflux permease</fullName>
    </submittedName>
</protein>
<dbReference type="RefSeq" id="WP_134116415.1">
    <property type="nucleotide sequence ID" value="NZ_SOEG01000011.1"/>
</dbReference>
<dbReference type="SUPFAM" id="SSF103473">
    <property type="entry name" value="MFS general substrate transporter"/>
    <property type="match status" value="1"/>
</dbReference>
<dbReference type="GO" id="GO:0022857">
    <property type="term" value="F:transmembrane transporter activity"/>
    <property type="evidence" value="ECO:0007669"/>
    <property type="project" value="InterPro"/>
</dbReference>
<dbReference type="Gene3D" id="1.20.1250.20">
    <property type="entry name" value="MFS general substrate transporter like domains"/>
    <property type="match status" value="2"/>
</dbReference>
<evidence type="ECO:0000313" key="8">
    <source>
        <dbReference type="EMBL" id="TDX51607.1"/>
    </source>
</evidence>
<name>A0A4R8GYI2_9FIRM</name>
<feature type="transmembrane region" description="Helical" evidence="6">
    <location>
        <begin position="106"/>
        <end position="129"/>
    </location>
</feature>
<feature type="domain" description="Major facilitator superfamily (MFS) profile" evidence="7">
    <location>
        <begin position="17"/>
        <end position="412"/>
    </location>
</feature>
<dbReference type="AlphaFoldDB" id="A0A4R8GYI2"/>
<dbReference type="GO" id="GO:0005886">
    <property type="term" value="C:plasma membrane"/>
    <property type="evidence" value="ECO:0007669"/>
    <property type="project" value="UniProtKB-SubCell"/>
</dbReference>
<evidence type="ECO:0000256" key="1">
    <source>
        <dbReference type="ARBA" id="ARBA00004651"/>
    </source>
</evidence>
<sequence>MLKLKRYLKELGNFSINARSFLGYIILNFISLGAIQVILGLYILELGFAEDFFGLVAGTRMLATGLLAIPAGILIDRVGAKKILLVSALLAGVSVIIQGLTVNKLVILISSFIYGSAFAILFVMIGPFLSNNSTDQEREELFSVNFLSMTTAKIVGSLLVGFLPAVFVKVLMMGEVSKLLSYKFILLTLGILSLMSIIPISYIKEGDSIKINSQDKGFGVIAGIKEEIIGKLSLYQFLIGAGGGLIVPFFSIFLVNNLGASAGQAGVIMFLYQMIRAVALLLTPLLIKKLGKVRSVGVVQATSLPFLLAIVLVPNFAIASVALLLRGALMSISLPITSDFAMEITSTSQHTVTSSLMRTSKSIAKSSSSVVAGWLVSNYGYSLTYFLTFFIYLGGTVLFVKSFLNIENQKLKYSI</sequence>
<gene>
    <name evidence="8" type="ORF">C7959_1113</name>
</gene>
<dbReference type="InterPro" id="IPR020846">
    <property type="entry name" value="MFS_dom"/>
</dbReference>
<feature type="transmembrane region" description="Helical" evidence="6">
    <location>
        <begin position="55"/>
        <end position="75"/>
    </location>
</feature>
<keyword evidence="5 6" id="KW-0472">Membrane</keyword>
<comment type="subcellular location">
    <subcellularLocation>
        <location evidence="1">Cell membrane</location>
        <topology evidence="1">Multi-pass membrane protein</topology>
    </subcellularLocation>
</comment>
<evidence type="ECO:0000256" key="4">
    <source>
        <dbReference type="ARBA" id="ARBA00022989"/>
    </source>
</evidence>
<evidence type="ECO:0000256" key="6">
    <source>
        <dbReference type="SAM" id="Phobius"/>
    </source>
</evidence>
<keyword evidence="9" id="KW-1185">Reference proteome</keyword>
<feature type="transmembrane region" description="Helical" evidence="6">
    <location>
        <begin position="234"/>
        <end position="255"/>
    </location>
</feature>
<comment type="caution">
    <text evidence="8">The sequence shown here is derived from an EMBL/GenBank/DDBJ whole genome shotgun (WGS) entry which is preliminary data.</text>
</comment>
<keyword evidence="3 6" id="KW-0812">Transmembrane</keyword>
<reference evidence="8 9" key="1">
    <citation type="submission" date="2019-03" db="EMBL/GenBank/DDBJ databases">
        <title>Subsurface microbial communities from deep shales in Ohio and West Virginia, USA.</title>
        <authorList>
            <person name="Wrighton K."/>
        </authorList>
    </citation>
    <scope>NUCLEOTIDE SEQUENCE [LARGE SCALE GENOMIC DNA]</scope>
    <source>
        <strain evidence="8 9">MSL 6dP</strain>
    </source>
</reference>
<evidence type="ECO:0000259" key="7">
    <source>
        <dbReference type="PROSITE" id="PS50850"/>
    </source>
</evidence>
<feature type="transmembrane region" description="Helical" evidence="6">
    <location>
        <begin position="383"/>
        <end position="404"/>
    </location>
</feature>
<dbReference type="InterPro" id="IPR011701">
    <property type="entry name" value="MFS"/>
</dbReference>
<dbReference type="PROSITE" id="PS50850">
    <property type="entry name" value="MFS"/>
    <property type="match status" value="1"/>
</dbReference>
<dbReference type="STRING" id="926561.GCA_000379025_01234"/>
<accession>A0A4R8GYI2</accession>
<evidence type="ECO:0000256" key="2">
    <source>
        <dbReference type="ARBA" id="ARBA00022448"/>
    </source>
</evidence>
<dbReference type="InterPro" id="IPR036259">
    <property type="entry name" value="MFS_trans_sf"/>
</dbReference>
<organism evidence="8 9">
    <name type="scientific">Orenia marismortui</name>
    <dbReference type="NCBI Taxonomy" id="46469"/>
    <lineage>
        <taxon>Bacteria</taxon>
        <taxon>Bacillati</taxon>
        <taxon>Bacillota</taxon>
        <taxon>Clostridia</taxon>
        <taxon>Halanaerobiales</taxon>
        <taxon>Halobacteroidaceae</taxon>
        <taxon>Orenia</taxon>
    </lineage>
</organism>
<dbReference type="EMBL" id="SOEG01000011">
    <property type="protein sequence ID" value="TDX51607.1"/>
    <property type="molecule type" value="Genomic_DNA"/>
</dbReference>
<evidence type="ECO:0000313" key="9">
    <source>
        <dbReference type="Proteomes" id="UP000295832"/>
    </source>
</evidence>
<keyword evidence="2" id="KW-0813">Transport</keyword>
<feature type="transmembrane region" description="Helical" evidence="6">
    <location>
        <begin position="82"/>
        <end position="100"/>
    </location>
</feature>
<evidence type="ECO:0000256" key="3">
    <source>
        <dbReference type="ARBA" id="ARBA00022692"/>
    </source>
</evidence>
<dbReference type="Pfam" id="PF07690">
    <property type="entry name" value="MFS_1"/>
    <property type="match status" value="2"/>
</dbReference>
<feature type="transmembrane region" description="Helical" evidence="6">
    <location>
        <begin position="299"/>
        <end position="325"/>
    </location>
</feature>
<feature type="transmembrane region" description="Helical" evidence="6">
    <location>
        <begin position="267"/>
        <end position="287"/>
    </location>
</feature>
<feature type="transmembrane region" description="Helical" evidence="6">
    <location>
        <begin position="150"/>
        <end position="172"/>
    </location>
</feature>
<proteinExistence type="predicted"/>
<feature type="transmembrane region" description="Helical" evidence="6">
    <location>
        <begin position="184"/>
        <end position="203"/>
    </location>
</feature>
<evidence type="ECO:0000256" key="5">
    <source>
        <dbReference type="ARBA" id="ARBA00023136"/>
    </source>
</evidence>